<feature type="region of interest" description="Disordered" evidence="2">
    <location>
        <begin position="158"/>
        <end position="194"/>
    </location>
</feature>
<evidence type="ECO:0000256" key="2">
    <source>
        <dbReference type="SAM" id="MobiDB-lite"/>
    </source>
</evidence>
<dbReference type="Pfam" id="PF00293">
    <property type="entry name" value="NUDIX"/>
    <property type="match status" value="1"/>
</dbReference>
<evidence type="ECO:0000313" key="4">
    <source>
        <dbReference type="EMBL" id="EQD76597.1"/>
    </source>
</evidence>
<protein>
    <submittedName>
        <fullName evidence="4">NUDIX hydrolase</fullName>
    </submittedName>
</protein>
<dbReference type="InterPro" id="IPR020084">
    <property type="entry name" value="NUDIX_hydrolase_CS"/>
</dbReference>
<feature type="domain" description="Nudix hydrolase" evidence="3">
    <location>
        <begin position="16"/>
        <end position="155"/>
    </location>
</feature>
<proteinExistence type="predicted"/>
<dbReference type="EMBL" id="AUZY01001022">
    <property type="protein sequence ID" value="EQD76597.1"/>
    <property type="molecule type" value="Genomic_DNA"/>
</dbReference>
<dbReference type="PROSITE" id="PS00893">
    <property type="entry name" value="NUDIX_BOX"/>
    <property type="match status" value="1"/>
</dbReference>
<feature type="compositionally biased region" description="Basic and acidic residues" evidence="2">
    <location>
        <begin position="166"/>
        <end position="177"/>
    </location>
</feature>
<name>T1C3P5_9ZZZZ</name>
<reference evidence="4" key="2">
    <citation type="journal article" date="2014" name="ISME J.">
        <title>Microbial stratification in low pH oxic and suboxic macroscopic growths along an acid mine drainage.</title>
        <authorList>
            <person name="Mendez-Garcia C."/>
            <person name="Mesa V."/>
            <person name="Sprenger R.R."/>
            <person name="Richter M."/>
            <person name="Diez M.S."/>
            <person name="Solano J."/>
            <person name="Bargiela R."/>
            <person name="Golyshina O.V."/>
            <person name="Manteca A."/>
            <person name="Ramos J.L."/>
            <person name="Gallego J.R."/>
            <person name="Llorente I."/>
            <person name="Martins Dos Santos V.A."/>
            <person name="Jensen O.N."/>
            <person name="Pelaez A.I."/>
            <person name="Sanchez J."/>
            <person name="Ferrer M."/>
        </authorList>
    </citation>
    <scope>NUCLEOTIDE SEQUENCE</scope>
</reference>
<dbReference type="PROSITE" id="PS51462">
    <property type="entry name" value="NUDIX"/>
    <property type="match status" value="1"/>
</dbReference>
<dbReference type="SUPFAM" id="SSF55811">
    <property type="entry name" value="Nudix"/>
    <property type="match status" value="1"/>
</dbReference>
<comment type="caution">
    <text evidence="4">The sequence shown here is derived from an EMBL/GenBank/DDBJ whole genome shotgun (WGS) entry which is preliminary data.</text>
</comment>
<dbReference type="AlphaFoldDB" id="T1C3P5"/>
<sequence length="194" mass="21314">MPEPSRSGRSPRGEVWTSRHYATPIVTPAVAVDGAVFSGERVLLVRRRHAPFAGRWVLPGGFVVPGETLEHAVVREVREETGIAFVPRGLVGVYSDPRRDPRGCVLSVSYWGTVPSGRPRGGDDAREARFWPVSKLPALGFDHRKILTDALYCVRRAGGNGPEARSPPRREGARQETRPTGIRAGGEAFKRTRQ</sequence>
<organism evidence="4">
    <name type="scientific">mine drainage metagenome</name>
    <dbReference type="NCBI Taxonomy" id="410659"/>
    <lineage>
        <taxon>unclassified sequences</taxon>
        <taxon>metagenomes</taxon>
        <taxon>ecological metagenomes</taxon>
    </lineage>
</organism>
<dbReference type="GO" id="GO:0016787">
    <property type="term" value="F:hydrolase activity"/>
    <property type="evidence" value="ECO:0007669"/>
    <property type="project" value="UniProtKB-KW"/>
</dbReference>
<dbReference type="InterPro" id="IPR020476">
    <property type="entry name" value="Nudix_hydrolase"/>
</dbReference>
<evidence type="ECO:0000256" key="1">
    <source>
        <dbReference type="ARBA" id="ARBA00022801"/>
    </source>
</evidence>
<dbReference type="InterPro" id="IPR015797">
    <property type="entry name" value="NUDIX_hydrolase-like_dom_sf"/>
</dbReference>
<dbReference type="PANTHER" id="PTHR43736:SF1">
    <property type="entry name" value="DIHYDRONEOPTERIN TRIPHOSPHATE DIPHOSPHATASE"/>
    <property type="match status" value="1"/>
</dbReference>
<dbReference type="PRINTS" id="PR00502">
    <property type="entry name" value="NUDIXFAMILY"/>
</dbReference>
<dbReference type="PANTHER" id="PTHR43736">
    <property type="entry name" value="ADP-RIBOSE PYROPHOSPHATASE"/>
    <property type="match status" value="1"/>
</dbReference>
<evidence type="ECO:0000259" key="3">
    <source>
        <dbReference type="PROSITE" id="PS51462"/>
    </source>
</evidence>
<dbReference type="InterPro" id="IPR000086">
    <property type="entry name" value="NUDIX_hydrolase_dom"/>
</dbReference>
<keyword evidence="1 4" id="KW-0378">Hydrolase</keyword>
<accession>T1C3P5</accession>
<dbReference type="CDD" id="cd18873">
    <property type="entry name" value="NUDIX_NadM_like"/>
    <property type="match status" value="1"/>
</dbReference>
<gene>
    <name evidence="4" type="ORF">B1B_01572</name>
</gene>
<reference evidence="4" key="1">
    <citation type="submission" date="2013-08" db="EMBL/GenBank/DDBJ databases">
        <authorList>
            <person name="Mendez C."/>
            <person name="Richter M."/>
            <person name="Ferrer M."/>
            <person name="Sanchez J."/>
        </authorList>
    </citation>
    <scope>NUCLEOTIDE SEQUENCE</scope>
</reference>
<dbReference type="Gene3D" id="3.90.79.10">
    <property type="entry name" value="Nucleoside Triphosphate Pyrophosphohydrolase"/>
    <property type="match status" value="1"/>
</dbReference>